<proteinExistence type="predicted"/>
<protein>
    <recommendedName>
        <fullName evidence="1">HAT C-terminal dimerisation domain-containing protein</fullName>
    </recommendedName>
</protein>
<feature type="domain" description="HAT C-terminal dimerisation" evidence="1">
    <location>
        <begin position="3"/>
        <end position="61"/>
    </location>
</feature>
<dbReference type="AlphaFoldDB" id="A0A060XS04"/>
<dbReference type="SUPFAM" id="SSF53098">
    <property type="entry name" value="Ribonuclease H-like"/>
    <property type="match status" value="1"/>
</dbReference>
<dbReference type="InterPro" id="IPR012337">
    <property type="entry name" value="RNaseH-like_sf"/>
</dbReference>
<organism evidence="2 3">
    <name type="scientific">Oncorhynchus mykiss</name>
    <name type="common">Rainbow trout</name>
    <name type="synonym">Salmo gairdneri</name>
    <dbReference type="NCBI Taxonomy" id="8022"/>
    <lineage>
        <taxon>Eukaryota</taxon>
        <taxon>Metazoa</taxon>
        <taxon>Chordata</taxon>
        <taxon>Craniata</taxon>
        <taxon>Vertebrata</taxon>
        <taxon>Euteleostomi</taxon>
        <taxon>Actinopterygii</taxon>
        <taxon>Neopterygii</taxon>
        <taxon>Teleostei</taxon>
        <taxon>Protacanthopterygii</taxon>
        <taxon>Salmoniformes</taxon>
        <taxon>Salmonidae</taxon>
        <taxon>Salmoninae</taxon>
        <taxon>Oncorhynchus</taxon>
    </lineage>
</organism>
<sequence length="67" mass="7664">MCDLRKYLEEVKRGMLTESPLQLWQARMVVYPKLHPVALDLVSAHVSQAFVERIFSVCGQLSSGMRN</sequence>
<dbReference type="Pfam" id="PF05699">
    <property type="entry name" value="Dimer_Tnp_hAT"/>
    <property type="match status" value="1"/>
</dbReference>
<accession>A0A060XS04</accession>
<dbReference type="PaxDb" id="8022-A0A060XS04"/>
<evidence type="ECO:0000313" key="2">
    <source>
        <dbReference type="EMBL" id="CDQ79899.1"/>
    </source>
</evidence>
<dbReference type="InterPro" id="IPR008906">
    <property type="entry name" value="HATC_C_dom"/>
</dbReference>
<dbReference type="GO" id="GO:0046983">
    <property type="term" value="F:protein dimerization activity"/>
    <property type="evidence" value="ECO:0007669"/>
    <property type="project" value="InterPro"/>
</dbReference>
<dbReference type="Proteomes" id="UP000193380">
    <property type="component" value="Unassembled WGS sequence"/>
</dbReference>
<dbReference type="EMBL" id="FR905516">
    <property type="protein sequence ID" value="CDQ79899.1"/>
    <property type="molecule type" value="Genomic_DNA"/>
</dbReference>
<evidence type="ECO:0000259" key="1">
    <source>
        <dbReference type="Pfam" id="PF05699"/>
    </source>
</evidence>
<reference evidence="2" key="2">
    <citation type="submission" date="2014-03" db="EMBL/GenBank/DDBJ databases">
        <authorList>
            <person name="Genoscope - CEA"/>
        </authorList>
    </citation>
    <scope>NUCLEOTIDE SEQUENCE</scope>
</reference>
<evidence type="ECO:0000313" key="3">
    <source>
        <dbReference type="Proteomes" id="UP000193380"/>
    </source>
</evidence>
<reference evidence="2" key="1">
    <citation type="journal article" date="2014" name="Nat. Commun.">
        <title>The rainbow trout genome provides novel insights into evolution after whole-genome duplication in vertebrates.</title>
        <authorList>
            <person name="Berthelot C."/>
            <person name="Brunet F."/>
            <person name="Chalopin D."/>
            <person name="Juanchich A."/>
            <person name="Bernard M."/>
            <person name="Noel B."/>
            <person name="Bento P."/>
            <person name="Da Silva C."/>
            <person name="Labadie K."/>
            <person name="Alberti A."/>
            <person name="Aury J.M."/>
            <person name="Louis A."/>
            <person name="Dehais P."/>
            <person name="Bardou P."/>
            <person name="Montfort J."/>
            <person name="Klopp C."/>
            <person name="Cabau C."/>
            <person name="Gaspin C."/>
            <person name="Thorgaard G.H."/>
            <person name="Boussaha M."/>
            <person name="Quillet E."/>
            <person name="Guyomard R."/>
            <person name="Galiana D."/>
            <person name="Bobe J."/>
            <person name="Volff J.N."/>
            <person name="Genet C."/>
            <person name="Wincker P."/>
            <person name="Jaillon O."/>
            <person name="Roest Crollius H."/>
            <person name="Guiguen Y."/>
        </authorList>
    </citation>
    <scope>NUCLEOTIDE SEQUENCE [LARGE SCALE GENOMIC DNA]</scope>
</reference>
<gene>
    <name evidence="2" type="ORF">GSONMT00033910001</name>
</gene>
<name>A0A060XS04_ONCMY</name>